<dbReference type="EMBL" id="CP035945">
    <property type="protein sequence ID" value="QBF00009.1"/>
    <property type="molecule type" value="Genomic_DNA"/>
</dbReference>
<accession>A0A4V0Z8E4</accession>
<dbReference type="KEGG" id="bpro:PMF13cell1_05604"/>
<keyword evidence="1" id="KW-0175">Coiled coil</keyword>
<gene>
    <name evidence="2" type="ORF">PMF13cell1_05604</name>
</gene>
<name>A0A4V0Z8E4_9FIRM</name>
<evidence type="ECO:0000313" key="2">
    <source>
        <dbReference type="EMBL" id="QBF00009.1"/>
    </source>
</evidence>
<reference evidence="2 3" key="1">
    <citation type="submission" date="2019-01" db="EMBL/GenBank/DDBJ databases">
        <title>PMF-metabolizing Aryl O-demethylase.</title>
        <authorList>
            <person name="Kim M."/>
        </authorList>
    </citation>
    <scope>NUCLEOTIDE SEQUENCE [LARGE SCALE GENOMIC DNA]</scope>
    <source>
        <strain evidence="2 3">PMF1</strain>
    </source>
</reference>
<organism evidence="2 3">
    <name type="scientific">Blautia producta</name>
    <dbReference type="NCBI Taxonomy" id="33035"/>
    <lineage>
        <taxon>Bacteria</taxon>
        <taxon>Bacillati</taxon>
        <taxon>Bacillota</taxon>
        <taxon>Clostridia</taxon>
        <taxon>Lachnospirales</taxon>
        <taxon>Lachnospiraceae</taxon>
        <taxon>Blautia</taxon>
    </lineage>
</organism>
<dbReference type="RefSeq" id="WP_243125989.1">
    <property type="nucleotide sequence ID" value="NZ_CP035945.1"/>
</dbReference>
<dbReference type="Proteomes" id="UP000289794">
    <property type="component" value="Chromosome"/>
</dbReference>
<protein>
    <submittedName>
        <fullName evidence="2">Uncharacterized protein</fullName>
    </submittedName>
</protein>
<proteinExistence type="predicted"/>
<dbReference type="AlphaFoldDB" id="A0A4V0Z8E4"/>
<evidence type="ECO:0000256" key="1">
    <source>
        <dbReference type="SAM" id="Coils"/>
    </source>
</evidence>
<evidence type="ECO:0000313" key="3">
    <source>
        <dbReference type="Proteomes" id="UP000289794"/>
    </source>
</evidence>
<sequence>MITIDDTGVGNLVSSIVLQAVKDYKAALKRYNKERDKEKKSRAGYEIQECERFFREELSAYCKIDGERIISKVRGDIEKSLNNNGIIMRLPG</sequence>
<feature type="coiled-coil region" evidence="1">
    <location>
        <begin position="21"/>
        <end position="48"/>
    </location>
</feature>